<evidence type="ECO:0000313" key="2">
    <source>
        <dbReference type="EMBL" id="PAN10810.1"/>
    </source>
</evidence>
<name>A0A2S3GXM0_9POAL</name>
<feature type="region of interest" description="Disordered" evidence="1">
    <location>
        <begin position="29"/>
        <end position="66"/>
    </location>
</feature>
<dbReference type="Gramene" id="PAN10810">
    <property type="protein sequence ID" value="PAN10810"/>
    <property type="gene ID" value="PAHAL_2G118100"/>
</dbReference>
<organism evidence="2">
    <name type="scientific">Panicum hallii</name>
    <dbReference type="NCBI Taxonomy" id="206008"/>
    <lineage>
        <taxon>Eukaryota</taxon>
        <taxon>Viridiplantae</taxon>
        <taxon>Streptophyta</taxon>
        <taxon>Embryophyta</taxon>
        <taxon>Tracheophyta</taxon>
        <taxon>Spermatophyta</taxon>
        <taxon>Magnoliopsida</taxon>
        <taxon>Liliopsida</taxon>
        <taxon>Poales</taxon>
        <taxon>Poaceae</taxon>
        <taxon>PACMAD clade</taxon>
        <taxon>Panicoideae</taxon>
        <taxon>Panicodae</taxon>
        <taxon>Paniceae</taxon>
        <taxon>Panicinae</taxon>
        <taxon>Panicum</taxon>
        <taxon>Panicum sect. Panicum</taxon>
    </lineage>
</organism>
<reference evidence="2" key="1">
    <citation type="submission" date="2018-04" db="EMBL/GenBank/DDBJ databases">
        <title>WGS assembly of Panicum hallii.</title>
        <authorList>
            <person name="Lovell J."/>
            <person name="Jenkins J."/>
            <person name="Lowry D."/>
            <person name="Mamidi S."/>
            <person name="Sreedasyam A."/>
            <person name="Weng X."/>
            <person name="Barry K."/>
            <person name="Bonette J."/>
            <person name="Campitelli B."/>
            <person name="Daum C."/>
            <person name="Gordon S."/>
            <person name="Gould B."/>
            <person name="Lipzen A."/>
            <person name="Macqueen A."/>
            <person name="Palacio-Mejia J."/>
            <person name="Plott C."/>
            <person name="Shakirov E."/>
            <person name="Shu S."/>
            <person name="Yoshinaga Y."/>
            <person name="Zane M."/>
            <person name="Rokhsar D."/>
            <person name="Grimwood J."/>
            <person name="Schmutz J."/>
            <person name="Juenger T."/>
        </authorList>
    </citation>
    <scope>NUCLEOTIDE SEQUENCE [LARGE SCALE GENOMIC DNA]</scope>
    <source>
        <strain evidence="2">FIL2</strain>
    </source>
</reference>
<evidence type="ECO:0000256" key="1">
    <source>
        <dbReference type="SAM" id="MobiDB-lite"/>
    </source>
</evidence>
<proteinExistence type="predicted"/>
<dbReference type="Proteomes" id="UP000243499">
    <property type="component" value="Chromosome 2"/>
</dbReference>
<gene>
    <name evidence="2" type="ORF">PAHAL_2G118100</name>
</gene>
<dbReference type="EMBL" id="CM008047">
    <property type="protein sequence ID" value="PAN10810.1"/>
    <property type="molecule type" value="Genomic_DNA"/>
</dbReference>
<accession>A0A2S3GXM0</accession>
<sequence>MGMVLARGSGGGALAGVVLGRRAMETVAKGTTRAAVHGSRSPTNTAVEGREEAEEAIERGRRRSRR</sequence>
<protein>
    <submittedName>
        <fullName evidence="2">Uncharacterized protein</fullName>
    </submittedName>
</protein>
<dbReference type="AlphaFoldDB" id="A0A2S3GXM0"/>